<evidence type="ECO:0000313" key="2">
    <source>
        <dbReference type="EMBL" id="CAF3727610.1"/>
    </source>
</evidence>
<sequence>MYQSDSIYDREKLLQKICQKSDSAATYSVHRLFCTLGKHSAIVMGAINLDHSKLLGELFFLLGISLPKTMAPIILRFVGTNLQDWLIDEDLVRFYSRRLGVCYKSLRSNFDHVYAHVDKQIFSFWMSKVKSYVHSNAIKSYFRSLVYDDRYVFNEISYLFKQLSWSELLTCSLKTDLKEFVLQNVDQKCLQKCQELWILLNQSKVLHEQIPRSIMEGML</sequence>
<dbReference type="AlphaFoldDB" id="A0A814D188"/>
<proteinExistence type="predicted"/>
<comment type="caution">
    <text evidence="1">The sequence shown here is derived from an EMBL/GenBank/DDBJ whole genome shotgun (WGS) entry which is preliminary data.</text>
</comment>
<evidence type="ECO:0000313" key="1">
    <source>
        <dbReference type="EMBL" id="CAF0951991.1"/>
    </source>
</evidence>
<dbReference type="Proteomes" id="UP000681722">
    <property type="component" value="Unassembled WGS sequence"/>
</dbReference>
<name>A0A814D188_9BILA</name>
<accession>A0A814D188</accession>
<reference evidence="1" key="1">
    <citation type="submission" date="2021-02" db="EMBL/GenBank/DDBJ databases">
        <authorList>
            <person name="Nowell W R."/>
        </authorList>
    </citation>
    <scope>NUCLEOTIDE SEQUENCE</scope>
</reference>
<dbReference type="EMBL" id="CAJNOQ010002326">
    <property type="protein sequence ID" value="CAF0951991.1"/>
    <property type="molecule type" value="Genomic_DNA"/>
</dbReference>
<protein>
    <submittedName>
        <fullName evidence="1">Uncharacterized protein</fullName>
    </submittedName>
</protein>
<dbReference type="EMBL" id="CAJOBC010002325">
    <property type="protein sequence ID" value="CAF3727610.1"/>
    <property type="molecule type" value="Genomic_DNA"/>
</dbReference>
<keyword evidence="3" id="KW-1185">Reference proteome</keyword>
<gene>
    <name evidence="1" type="ORF">GPM918_LOCUS11296</name>
    <name evidence="2" type="ORF">SRO942_LOCUS11295</name>
</gene>
<organism evidence="1 3">
    <name type="scientific">Didymodactylos carnosus</name>
    <dbReference type="NCBI Taxonomy" id="1234261"/>
    <lineage>
        <taxon>Eukaryota</taxon>
        <taxon>Metazoa</taxon>
        <taxon>Spiralia</taxon>
        <taxon>Gnathifera</taxon>
        <taxon>Rotifera</taxon>
        <taxon>Eurotatoria</taxon>
        <taxon>Bdelloidea</taxon>
        <taxon>Philodinida</taxon>
        <taxon>Philodinidae</taxon>
        <taxon>Didymodactylos</taxon>
    </lineage>
</organism>
<dbReference type="Proteomes" id="UP000663829">
    <property type="component" value="Unassembled WGS sequence"/>
</dbReference>
<evidence type="ECO:0000313" key="3">
    <source>
        <dbReference type="Proteomes" id="UP000663829"/>
    </source>
</evidence>